<dbReference type="AlphaFoldDB" id="A0A6J3M5D2"/>
<sequence length="192" mass="20585">MNRPRNRQSRPPRNEAGRGHGAAADSGRSTKNNHARPSYPSFVPKVHQVIPGAGVSIVLKQDQPTGREVQGIVADVLTRGDHPRGIKVRLRDGRVGRVQRMSDGRETAHPETSRGHVQTGVIDQSAGHGHDGRLPARTLADYLPTLDNDGTLTGHESLGAGEFSTATAICPICGNFEGDEVAVSHHVQSHLE</sequence>
<reference evidence="3" key="2">
    <citation type="submission" date="2020-04" db="EMBL/GenBank/DDBJ databases">
        <authorList>
            <consortium name="NCBI Genome Project"/>
        </authorList>
    </citation>
    <scope>NUCLEOTIDE SEQUENCE</scope>
    <source>
        <strain evidence="3">CBS 342.82</strain>
    </source>
</reference>
<evidence type="ECO:0000313" key="2">
    <source>
        <dbReference type="Proteomes" id="UP000504637"/>
    </source>
</evidence>
<dbReference type="OrthoDB" id="20105at2759"/>
<dbReference type="PANTHER" id="PTHR40069:SF1">
    <property type="entry name" value="YWBE PROTEIN"/>
    <property type="match status" value="1"/>
</dbReference>
<accession>A0A6J3M5D2</accession>
<gene>
    <name evidence="3" type="ORF">K489DRAFT_388131</name>
</gene>
<dbReference type="Pfam" id="PF09962">
    <property type="entry name" value="DUF2196"/>
    <property type="match status" value="1"/>
</dbReference>
<organism evidence="3">
    <name type="scientific">Dissoconium aciculare CBS 342.82</name>
    <dbReference type="NCBI Taxonomy" id="1314786"/>
    <lineage>
        <taxon>Eukaryota</taxon>
        <taxon>Fungi</taxon>
        <taxon>Dikarya</taxon>
        <taxon>Ascomycota</taxon>
        <taxon>Pezizomycotina</taxon>
        <taxon>Dothideomycetes</taxon>
        <taxon>Dothideomycetidae</taxon>
        <taxon>Mycosphaerellales</taxon>
        <taxon>Dissoconiaceae</taxon>
        <taxon>Dissoconium</taxon>
    </lineage>
</organism>
<dbReference type="GeneID" id="54364191"/>
<dbReference type="RefSeq" id="XP_033460307.1">
    <property type="nucleotide sequence ID" value="XM_033606391.1"/>
</dbReference>
<protein>
    <submittedName>
        <fullName evidence="3">Uncharacterized protein</fullName>
    </submittedName>
</protein>
<evidence type="ECO:0000256" key="1">
    <source>
        <dbReference type="SAM" id="MobiDB-lite"/>
    </source>
</evidence>
<reference evidence="3" key="1">
    <citation type="submission" date="2020-01" db="EMBL/GenBank/DDBJ databases">
        <authorList>
            <consortium name="DOE Joint Genome Institute"/>
            <person name="Haridas S."/>
            <person name="Albert R."/>
            <person name="Binder M."/>
            <person name="Bloem J."/>
            <person name="Labutti K."/>
            <person name="Salamov A."/>
            <person name="Andreopoulos B."/>
            <person name="Baker S.E."/>
            <person name="Barry K."/>
            <person name="Bills G."/>
            <person name="Bluhm B.H."/>
            <person name="Cannon C."/>
            <person name="Castanera R."/>
            <person name="Culley D.E."/>
            <person name="Daum C."/>
            <person name="Ezra D."/>
            <person name="Gonzalez J.B."/>
            <person name="Henrissat B."/>
            <person name="Kuo A."/>
            <person name="Liang C."/>
            <person name="Lipzen A."/>
            <person name="Lutzoni F."/>
            <person name="Magnuson J."/>
            <person name="Mondo S."/>
            <person name="Nolan M."/>
            <person name="Ohm R."/>
            <person name="Pangilinan J."/>
            <person name="Park H.-J."/>
            <person name="Ramirez L."/>
            <person name="Alfaro M."/>
            <person name="Sun H."/>
            <person name="Tritt A."/>
            <person name="Yoshinaga Y."/>
            <person name="Zwiers L.-H."/>
            <person name="Turgeon B.G."/>
            <person name="Goodwin S.B."/>
            <person name="Spatafora J.W."/>
            <person name="Crous P.W."/>
            <person name="Grigoriev I.V."/>
        </authorList>
    </citation>
    <scope>NUCLEOTIDE SEQUENCE</scope>
    <source>
        <strain evidence="3">CBS 342.82</strain>
    </source>
</reference>
<dbReference type="NCBIfam" id="TIGR03833">
    <property type="entry name" value="YwbE family protein"/>
    <property type="match status" value="1"/>
</dbReference>
<keyword evidence="2" id="KW-1185">Reference proteome</keyword>
<name>A0A6J3M5D2_9PEZI</name>
<dbReference type="InterPro" id="IPR019240">
    <property type="entry name" value="DUF2196"/>
</dbReference>
<feature type="region of interest" description="Disordered" evidence="1">
    <location>
        <begin position="1"/>
        <end position="41"/>
    </location>
</feature>
<dbReference type="Proteomes" id="UP000504637">
    <property type="component" value="Unplaced"/>
</dbReference>
<proteinExistence type="predicted"/>
<dbReference type="PANTHER" id="PTHR40069">
    <property type="entry name" value="YWBE PROTEIN"/>
    <property type="match status" value="1"/>
</dbReference>
<reference evidence="3" key="3">
    <citation type="submission" date="2025-08" db="UniProtKB">
        <authorList>
            <consortium name="RefSeq"/>
        </authorList>
    </citation>
    <scope>IDENTIFICATION</scope>
    <source>
        <strain evidence="3">CBS 342.82</strain>
    </source>
</reference>
<evidence type="ECO:0000313" key="3">
    <source>
        <dbReference type="RefSeq" id="XP_033460307.1"/>
    </source>
</evidence>
<feature type="compositionally biased region" description="Basic residues" evidence="1">
    <location>
        <begin position="1"/>
        <end position="10"/>
    </location>
</feature>